<dbReference type="PANTHER" id="PTHR10638:SF71">
    <property type="entry name" value="AMINE OXIDASE"/>
    <property type="match status" value="1"/>
</dbReference>
<protein>
    <recommendedName>
        <fullName evidence="2">Amine oxidase</fullName>
        <ecNumber evidence="2">1.4.3.-</ecNumber>
    </recommendedName>
</protein>
<evidence type="ECO:0000313" key="4">
    <source>
        <dbReference type="EMBL" id="MPA34272.1"/>
    </source>
</evidence>
<comment type="cofactor">
    <cofactor evidence="2">
        <name>Cu cation</name>
        <dbReference type="ChEBI" id="CHEBI:23378"/>
    </cofactor>
    <text evidence="2">Contains 1 topaquinone per subunit.</text>
</comment>
<reference evidence="4" key="1">
    <citation type="submission" date="2019-08" db="EMBL/GenBank/DDBJ databases">
        <title>Reference gene set and small RNA set construction with multiple tissues from Davidia involucrata Baill.</title>
        <authorList>
            <person name="Yang H."/>
            <person name="Zhou C."/>
            <person name="Li G."/>
            <person name="Wang J."/>
            <person name="Gao P."/>
            <person name="Wang M."/>
            <person name="Wang R."/>
            <person name="Zhao Y."/>
        </authorList>
    </citation>
    <scope>NUCLEOTIDE SEQUENCE</scope>
    <source>
        <tissue evidence="4">Mixed with DoveR01_LX</tissue>
    </source>
</reference>
<feature type="domain" description="Copper amine oxidase catalytic" evidence="3">
    <location>
        <begin position="1"/>
        <end position="252"/>
    </location>
</feature>
<dbReference type="EMBL" id="GHES01003713">
    <property type="protein sequence ID" value="MPA34272.1"/>
    <property type="molecule type" value="Transcribed_RNA"/>
</dbReference>
<dbReference type="SUPFAM" id="SSF49998">
    <property type="entry name" value="Amine oxidase catalytic domain"/>
    <property type="match status" value="1"/>
</dbReference>
<dbReference type="GO" id="GO:0009308">
    <property type="term" value="P:amine metabolic process"/>
    <property type="evidence" value="ECO:0007669"/>
    <property type="project" value="UniProtKB-UniRule"/>
</dbReference>
<dbReference type="Pfam" id="PF01179">
    <property type="entry name" value="Cu_amine_oxid"/>
    <property type="match status" value="1"/>
</dbReference>
<evidence type="ECO:0000259" key="3">
    <source>
        <dbReference type="Pfam" id="PF01179"/>
    </source>
</evidence>
<evidence type="ECO:0000256" key="1">
    <source>
        <dbReference type="PIRSR" id="PIRSR600269-51"/>
    </source>
</evidence>
<feature type="modified residue" description="2',4',5'-topaquinone" evidence="1">
    <location>
        <position position="8"/>
    </location>
</feature>
<dbReference type="InterPro" id="IPR049947">
    <property type="entry name" value="Cu_Am_Ox_Cu-bd"/>
</dbReference>
<dbReference type="PROSITE" id="PS01165">
    <property type="entry name" value="COPPER_AMINE_OXID_2"/>
    <property type="match status" value="1"/>
</dbReference>
<sequence length="273" mass="31110">MVAALGNYDYIIDWEFKRSGSIKVGVGLSGILEAKASFYTHTQQIKEDVYGTLVAENTIGTNHDHFLTYYLDLDIDGEDNSFVKAKMKTMKTDGSTPRKSYWTVVRETAKTELDARMQLVEPANLLIVNPNKMTKVGNQVGYRLLPESPATPLLSDDDYPQFRASFTKYQTWVTPYNRSEEWAGGLYEVQSHGDDTLYTWTNRNRDIQNKDIVLWHTLGFHHIPSQEDFPVMPLLSGGFELQPFNFFERNAVLKTKPSRDVIFPSCNSTTTTP</sequence>
<dbReference type="GO" id="GO:0005507">
    <property type="term" value="F:copper ion binding"/>
    <property type="evidence" value="ECO:0007669"/>
    <property type="project" value="InterPro"/>
</dbReference>
<comment type="PTM">
    <text evidence="1 2">Topaquinone (TPQ) is generated by copper-dependent autoxidation of a specific tyrosyl residue.</text>
</comment>
<dbReference type="EC" id="1.4.3.-" evidence="2"/>
<organism evidence="4">
    <name type="scientific">Davidia involucrata</name>
    <name type="common">Dove tree</name>
    <dbReference type="NCBI Taxonomy" id="16924"/>
    <lineage>
        <taxon>Eukaryota</taxon>
        <taxon>Viridiplantae</taxon>
        <taxon>Streptophyta</taxon>
        <taxon>Embryophyta</taxon>
        <taxon>Tracheophyta</taxon>
        <taxon>Spermatophyta</taxon>
        <taxon>Magnoliopsida</taxon>
        <taxon>eudicotyledons</taxon>
        <taxon>Gunneridae</taxon>
        <taxon>Pentapetalae</taxon>
        <taxon>asterids</taxon>
        <taxon>Cornales</taxon>
        <taxon>Nyssaceae</taxon>
        <taxon>Davidia</taxon>
    </lineage>
</organism>
<keyword evidence="2 4" id="KW-0560">Oxidoreductase</keyword>
<accession>A0A5B6YR14</accession>
<dbReference type="InterPro" id="IPR015798">
    <property type="entry name" value="Cu_amine_oxidase_C"/>
</dbReference>
<dbReference type="GO" id="GO:0048038">
    <property type="term" value="F:quinone binding"/>
    <property type="evidence" value="ECO:0007669"/>
    <property type="project" value="InterPro"/>
</dbReference>
<gene>
    <name evidence="4" type="ORF">Din_003713</name>
</gene>
<keyword evidence="2" id="KW-0479">Metal-binding</keyword>
<comment type="similarity">
    <text evidence="2">Belongs to the copper/topaquinone oxidase family.</text>
</comment>
<dbReference type="InterPro" id="IPR036460">
    <property type="entry name" value="Cu_amine_oxidase_C_sf"/>
</dbReference>
<dbReference type="InterPro" id="IPR000269">
    <property type="entry name" value="Cu_amine_oxidase"/>
</dbReference>
<keyword evidence="2" id="KW-0186">Copper</keyword>
<dbReference type="PANTHER" id="PTHR10638">
    <property type="entry name" value="COPPER AMINE OXIDASE"/>
    <property type="match status" value="1"/>
</dbReference>
<dbReference type="AlphaFoldDB" id="A0A5B6YR14"/>
<name>A0A5B6YR14_DAVIN</name>
<dbReference type="GO" id="GO:0008131">
    <property type="term" value="F:primary methylamine oxidase activity"/>
    <property type="evidence" value="ECO:0007669"/>
    <property type="project" value="InterPro"/>
</dbReference>
<keyword evidence="1 2" id="KW-0801">TPQ</keyword>
<dbReference type="Gene3D" id="2.70.98.20">
    <property type="entry name" value="Copper amine oxidase, catalytic domain"/>
    <property type="match status" value="1"/>
</dbReference>
<evidence type="ECO:0000256" key="2">
    <source>
        <dbReference type="RuleBase" id="RU000672"/>
    </source>
</evidence>
<proteinExistence type="inferred from homology"/>